<organism evidence="3 4">
    <name type="scientific">Peribacillus glennii</name>
    <dbReference type="NCBI Taxonomy" id="2303991"/>
    <lineage>
        <taxon>Bacteria</taxon>
        <taxon>Bacillati</taxon>
        <taxon>Bacillota</taxon>
        <taxon>Bacilli</taxon>
        <taxon>Bacillales</taxon>
        <taxon>Bacillaceae</taxon>
        <taxon>Peribacillus</taxon>
    </lineage>
</organism>
<feature type="transmembrane region" description="Helical" evidence="1">
    <location>
        <begin position="209"/>
        <end position="232"/>
    </location>
</feature>
<evidence type="ECO:0000313" key="4">
    <source>
        <dbReference type="Proteomes" id="UP000262939"/>
    </source>
</evidence>
<feature type="transmembrane region" description="Helical" evidence="1">
    <location>
        <begin position="95"/>
        <end position="116"/>
    </location>
</feature>
<dbReference type="EMBL" id="QVTD01000011">
    <property type="protein sequence ID" value="RFU62190.1"/>
    <property type="molecule type" value="Genomic_DNA"/>
</dbReference>
<dbReference type="AlphaFoldDB" id="A0A372L9H3"/>
<evidence type="ECO:0000259" key="2">
    <source>
        <dbReference type="Pfam" id="PF04235"/>
    </source>
</evidence>
<protein>
    <submittedName>
        <fullName evidence="3">DUF418 domain-containing protein</fullName>
    </submittedName>
</protein>
<dbReference type="PANTHER" id="PTHR30590:SF2">
    <property type="entry name" value="INNER MEMBRANE PROTEIN"/>
    <property type="match status" value="1"/>
</dbReference>
<gene>
    <name evidence="3" type="ORF">D0466_16380</name>
</gene>
<dbReference type="OrthoDB" id="9807744at2"/>
<sequence>MNGVILRMQEPDRIVSIDILRGFSILGILLVNMPSFHAPLLYIDPLAWWEDKHDQFWYIMTDIFAQASFYPLFAFLFGFGAFLSARKAERKGKSFPLLFSRRLFVLLLIGCIHAFFIWHGDILINYALFGFVFILFYRMSGTSLLIIGSGIYVIPFLLLAFLMWKSGLGEIGIPNDLEGARQSMEAYRAGSFMEIVQQRFQDWYLVNNAAASIFLFLSIFPLFLVGAGFAKIGILEKPLHYKKILMIILAASLAAGLSLKLFPYYSSRNPLASFIQDQFGGPILSLFYLSSITLLIEKKRFYMLLKPFSSVGRLSMSNYLLQSVLGTFLFYSYGLGYYGNISFSTGMMLAVVIFMIQMAASRVWLQYFRMGPVEYLWRLFTYLEKPALGRIQGQPRGKS</sequence>
<dbReference type="PANTHER" id="PTHR30590">
    <property type="entry name" value="INNER MEMBRANE PROTEIN"/>
    <property type="match status" value="1"/>
</dbReference>
<proteinExistence type="predicted"/>
<dbReference type="InterPro" id="IPR007349">
    <property type="entry name" value="DUF418"/>
</dbReference>
<name>A0A372L9H3_9BACI</name>
<reference evidence="3 4" key="1">
    <citation type="submission" date="2018-08" db="EMBL/GenBank/DDBJ databases">
        <title>Bacillus chawlae sp. nov., Bacillus glennii sp. nov., and Bacillus saganii sp. nov. Isolated from the Vehicle Assembly Building at Kennedy Space Center where the Viking Spacecraft were Assembled.</title>
        <authorList>
            <person name="Seuylemezian A."/>
            <person name="Vaishampayan P."/>
        </authorList>
    </citation>
    <scope>NUCLEOTIDE SEQUENCE [LARGE SCALE GENOMIC DNA]</scope>
    <source>
        <strain evidence="3 4">V44-8</strain>
    </source>
</reference>
<dbReference type="InterPro" id="IPR052529">
    <property type="entry name" value="Bact_Transport_Assoc"/>
</dbReference>
<feature type="transmembrane region" description="Helical" evidence="1">
    <location>
        <begin position="20"/>
        <end position="43"/>
    </location>
</feature>
<comment type="caution">
    <text evidence="3">The sequence shown here is derived from an EMBL/GenBank/DDBJ whole genome shotgun (WGS) entry which is preliminary data.</text>
</comment>
<feature type="transmembrane region" description="Helical" evidence="1">
    <location>
        <begin position="341"/>
        <end position="360"/>
    </location>
</feature>
<dbReference type="Proteomes" id="UP000262939">
    <property type="component" value="Unassembled WGS sequence"/>
</dbReference>
<feature type="transmembrane region" description="Helical" evidence="1">
    <location>
        <begin position="317"/>
        <end position="335"/>
    </location>
</feature>
<keyword evidence="1" id="KW-1133">Transmembrane helix</keyword>
<accession>A0A372L9H3</accession>
<keyword evidence="1" id="KW-0812">Transmembrane</keyword>
<feature type="transmembrane region" description="Helical" evidence="1">
    <location>
        <begin position="144"/>
        <end position="164"/>
    </location>
</feature>
<feature type="transmembrane region" description="Helical" evidence="1">
    <location>
        <begin position="244"/>
        <end position="266"/>
    </location>
</feature>
<evidence type="ECO:0000313" key="3">
    <source>
        <dbReference type="EMBL" id="RFU62190.1"/>
    </source>
</evidence>
<feature type="domain" description="DUF418" evidence="2">
    <location>
        <begin position="230"/>
        <end position="383"/>
    </location>
</feature>
<evidence type="ECO:0000256" key="1">
    <source>
        <dbReference type="SAM" id="Phobius"/>
    </source>
</evidence>
<keyword evidence="4" id="KW-1185">Reference proteome</keyword>
<feature type="transmembrane region" description="Helical" evidence="1">
    <location>
        <begin position="278"/>
        <end position="296"/>
    </location>
</feature>
<dbReference type="Pfam" id="PF04235">
    <property type="entry name" value="DUF418"/>
    <property type="match status" value="1"/>
</dbReference>
<keyword evidence="1" id="KW-0472">Membrane</keyword>
<feature type="transmembrane region" description="Helical" evidence="1">
    <location>
        <begin position="122"/>
        <end position="137"/>
    </location>
</feature>
<feature type="transmembrane region" description="Helical" evidence="1">
    <location>
        <begin position="63"/>
        <end position="83"/>
    </location>
</feature>